<dbReference type="SMART" id="SM00387">
    <property type="entry name" value="HATPase_c"/>
    <property type="match status" value="1"/>
</dbReference>
<keyword evidence="7" id="KW-0902">Two-component regulatory system</keyword>
<evidence type="ECO:0000256" key="9">
    <source>
        <dbReference type="PROSITE-ProRule" id="PRU00110"/>
    </source>
</evidence>
<dbReference type="eggNOG" id="COG2198">
    <property type="taxonomic scope" value="Bacteria"/>
</dbReference>
<protein>
    <recommendedName>
        <fullName evidence="3">Chemotaxis protein CheA</fullName>
        <ecNumber evidence="2">2.7.13.3</ecNumber>
    </recommendedName>
</protein>
<dbReference type="PROSITE" id="PS50109">
    <property type="entry name" value="HIS_KIN"/>
    <property type="match status" value="1"/>
</dbReference>
<evidence type="ECO:0000256" key="4">
    <source>
        <dbReference type="ARBA" id="ARBA00022553"/>
    </source>
</evidence>
<dbReference type="PROSITE" id="PS50851">
    <property type="entry name" value="CHEW"/>
    <property type="match status" value="1"/>
</dbReference>
<dbReference type="PRINTS" id="PR00344">
    <property type="entry name" value="BCTRLSENSOR"/>
</dbReference>
<evidence type="ECO:0000256" key="5">
    <source>
        <dbReference type="ARBA" id="ARBA00022679"/>
    </source>
</evidence>
<dbReference type="PROSITE" id="PS50894">
    <property type="entry name" value="HPT"/>
    <property type="match status" value="1"/>
</dbReference>
<keyword evidence="5" id="KW-0808">Transferase</keyword>
<dbReference type="SUPFAM" id="SSF47384">
    <property type="entry name" value="Homodimeric domain of signal transducing histidine kinase"/>
    <property type="match status" value="1"/>
</dbReference>
<dbReference type="KEGG" id="fau:Fraau_2098"/>
<dbReference type="InterPro" id="IPR004105">
    <property type="entry name" value="CheA-like_dim"/>
</dbReference>
<dbReference type="SMART" id="SM00073">
    <property type="entry name" value="HPT"/>
    <property type="match status" value="1"/>
</dbReference>
<dbReference type="CDD" id="cd00088">
    <property type="entry name" value="HPT"/>
    <property type="match status" value="1"/>
</dbReference>
<dbReference type="Pfam" id="PF01627">
    <property type="entry name" value="Hpt"/>
    <property type="match status" value="1"/>
</dbReference>
<dbReference type="Gene3D" id="1.20.120.160">
    <property type="entry name" value="HPT domain"/>
    <property type="match status" value="1"/>
</dbReference>
<dbReference type="InterPro" id="IPR037006">
    <property type="entry name" value="CheA-like_homodim_sf"/>
</dbReference>
<dbReference type="Gene3D" id="2.30.30.40">
    <property type="entry name" value="SH3 Domains"/>
    <property type="match status" value="1"/>
</dbReference>
<dbReference type="CDD" id="cd16916">
    <property type="entry name" value="HATPase_CheA-like"/>
    <property type="match status" value="1"/>
</dbReference>
<dbReference type="OrthoDB" id="9803176at2"/>
<evidence type="ECO:0000313" key="14">
    <source>
        <dbReference type="EMBL" id="AFC86482.1"/>
    </source>
</evidence>
<dbReference type="SMART" id="SM00260">
    <property type="entry name" value="CheW"/>
    <property type="match status" value="1"/>
</dbReference>
<evidence type="ECO:0000256" key="8">
    <source>
        <dbReference type="ARBA" id="ARBA00035100"/>
    </source>
</evidence>
<dbReference type="GO" id="GO:0006935">
    <property type="term" value="P:chemotaxis"/>
    <property type="evidence" value="ECO:0007669"/>
    <property type="project" value="InterPro"/>
</dbReference>
<accession>H8L3G0</accession>
<feature type="compositionally biased region" description="Low complexity" evidence="10">
    <location>
        <begin position="152"/>
        <end position="173"/>
    </location>
</feature>
<dbReference type="EMBL" id="CP003350">
    <property type="protein sequence ID" value="AFC86482.1"/>
    <property type="molecule type" value="Genomic_DNA"/>
</dbReference>
<evidence type="ECO:0000256" key="2">
    <source>
        <dbReference type="ARBA" id="ARBA00012438"/>
    </source>
</evidence>
<dbReference type="Pfam" id="PF01584">
    <property type="entry name" value="CheW"/>
    <property type="match status" value="1"/>
</dbReference>
<keyword evidence="15" id="KW-1185">Reference proteome</keyword>
<dbReference type="PANTHER" id="PTHR43395:SF1">
    <property type="entry name" value="CHEMOTAXIS PROTEIN CHEA"/>
    <property type="match status" value="1"/>
</dbReference>
<reference evidence="14" key="1">
    <citation type="submission" date="2012-02" db="EMBL/GenBank/DDBJ databases">
        <title>The complete genome of Frateuria aurantia DSM 6220.</title>
        <authorList>
            <consortium name="US DOE Joint Genome Institute (JGI-PGF)"/>
            <person name="Lucas S."/>
            <person name="Copeland A."/>
            <person name="Lapidus A."/>
            <person name="Glavina del Rio T."/>
            <person name="Dalin E."/>
            <person name="Tice H."/>
            <person name="Bruce D."/>
            <person name="Goodwin L."/>
            <person name="Pitluck S."/>
            <person name="Peters L."/>
            <person name="Ovchinnikova G."/>
            <person name="Teshima H."/>
            <person name="Kyrpides N."/>
            <person name="Mavromatis K."/>
            <person name="Ivanova N."/>
            <person name="Brettin T."/>
            <person name="Detter J.C."/>
            <person name="Han C."/>
            <person name="Larimer F."/>
            <person name="Land M."/>
            <person name="Hauser L."/>
            <person name="Markowitz V."/>
            <person name="Cheng J.-F."/>
            <person name="Hugenholtz P."/>
            <person name="Woyke T."/>
            <person name="Wu D."/>
            <person name="Brambilla E."/>
            <person name="Klenk H.-P."/>
            <person name="Eisen J.A."/>
        </authorList>
    </citation>
    <scope>NUCLEOTIDE SEQUENCE</scope>
    <source>
        <strain evidence="14">DSM 6220</strain>
    </source>
</reference>
<evidence type="ECO:0000259" key="13">
    <source>
        <dbReference type="PROSITE" id="PS50894"/>
    </source>
</evidence>
<feature type="domain" description="HPt" evidence="13">
    <location>
        <begin position="2"/>
        <end position="106"/>
    </location>
</feature>
<dbReference type="Proteomes" id="UP000005234">
    <property type="component" value="Chromosome"/>
</dbReference>
<dbReference type="Pfam" id="PF02895">
    <property type="entry name" value="H-kinase_dim"/>
    <property type="match status" value="1"/>
</dbReference>
<feature type="domain" description="CheW-like" evidence="12">
    <location>
        <begin position="513"/>
        <end position="645"/>
    </location>
</feature>
<dbReference type="Gene3D" id="1.10.287.560">
    <property type="entry name" value="Histidine kinase CheA-like, homodimeric domain"/>
    <property type="match status" value="1"/>
</dbReference>
<gene>
    <name evidence="14" type="ordered locus">Fraau_2098</name>
</gene>
<dbReference type="FunFam" id="3.30.565.10:FF:000016">
    <property type="entry name" value="Chemotaxis protein CheA, putative"/>
    <property type="match status" value="1"/>
</dbReference>
<feature type="compositionally biased region" description="Low complexity" evidence="10">
    <location>
        <begin position="128"/>
        <end position="144"/>
    </location>
</feature>
<dbReference type="SUPFAM" id="SSF47226">
    <property type="entry name" value="Histidine-containing phosphotransfer domain, HPT domain"/>
    <property type="match status" value="1"/>
</dbReference>
<dbReference type="eggNOG" id="COG0643">
    <property type="taxonomic scope" value="Bacteria"/>
</dbReference>
<dbReference type="HOGENOM" id="CLU_000650_3_6_6"/>
<feature type="domain" description="Histidine kinase" evidence="11">
    <location>
        <begin position="261"/>
        <end position="511"/>
    </location>
</feature>
<sequence length="654" mass="69080">MSASDDAELLDAFLTEAGELVEQLGDQLMALESDPRDHDTLNAVFRTFHTVKGGAGFLSIKPLVELCHTAENLLNQARNAKFVLSPEQIEQLFKTSDVVTAMLDAVRAGQPAEPAPADLLAGLELPSAEAAPSPAAPPIASETTPPLPSSPAPADIVAAPSASATATTESGSISDDEFEALLDQLYGTGHAPGSTEPDLQAVAESAASAAPAPVAPSADKTAPSMTPAAADPAAPVAPVPAPVPVARPATADTAAAKPAAAVEHTIRIDTARLDSLINQAGELVLVRNRLANTASHIHDTTLERVVNEFDRVLNALQGSVMLLRMQPVSRLFQRVPRQLRDLSHQLGKQVRLQVEGEETNLDRSLVDALADPLVHLLRNAVDHGIETPEVRAAAGKPPEGTIELSAGQQGERIVITIRDDGKGMDPELLRRKAVEKGVVDADRAARLSEQECYELVFQAGFSTRDTVSEVSGRGVGMDVVKTRIIELGGTLAIHSELGVGTRITLSLPLTLAILQVMMVQIGSRLLALTLSNVSEVFELDPEQVSMLDGRAVIANHGTALPLCDLSDWLETGSGQELLTTVVVVQIAHQRLGVMVDRVLGREEVMIKPLSGPLRQLAGLAGATITGDGRIALVLDIGNIANHHLHHVPPYKVKH</sequence>
<dbReference type="STRING" id="767434.Fraau_2098"/>
<evidence type="ECO:0000259" key="11">
    <source>
        <dbReference type="PROSITE" id="PS50109"/>
    </source>
</evidence>
<evidence type="ECO:0000256" key="10">
    <source>
        <dbReference type="SAM" id="MobiDB-lite"/>
    </source>
</evidence>
<evidence type="ECO:0000256" key="6">
    <source>
        <dbReference type="ARBA" id="ARBA00022777"/>
    </source>
</evidence>
<dbReference type="Gene3D" id="3.30.565.10">
    <property type="entry name" value="Histidine kinase-like ATPase, C-terminal domain"/>
    <property type="match status" value="1"/>
</dbReference>
<feature type="region of interest" description="Disordered" evidence="10">
    <location>
        <begin position="202"/>
        <end position="233"/>
    </location>
</feature>
<dbReference type="InterPro" id="IPR036097">
    <property type="entry name" value="HisK_dim/P_sf"/>
</dbReference>
<dbReference type="Pfam" id="PF02518">
    <property type="entry name" value="HATPase_c"/>
    <property type="match status" value="1"/>
</dbReference>
<dbReference type="SUPFAM" id="SSF50341">
    <property type="entry name" value="CheW-like"/>
    <property type="match status" value="1"/>
</dbReference>
<dbReference type="InterPro" id="IPR004358">
    <property type="entry name" value="Sig_transdc_His_kin-like_C"/>
</dbReference>
<dbReference type="RefSeq" id="WP_014403485.1">
    <property type="nucleotide sequence ID" value="NC_017033.1"/>
</dbReference>
<dbReference type="SMART" id="SM01231">
    <property type="entry name" value="H-kinase_dim"/>
    <property type="match status" value="1"/>
</dbReference>
<evidence type="ECO:0000313" key="15">
    <source>
        <dbReference type="Proteomes" id="UP000005234"/>
    </source>
</evidence>
<evidence type="ECO:0000256" key="7">
    <source>
        <dbReference type="ARBA" id="ARBA00023012"/>
    </source>
</evidence>
<dbReference type="InterPro" id="IPR002545">
    <property type="entry name" value="CheW-lke_dom"/>
</dbReference>
<dbReference type="PANTHER" id="PTHR43395">
    <property type="entry name" value="SENSOR HISTIDINE KINASE CHEA"/>
    <property type="match status" value="1"/>
</dbReference>
<name>H8L3G0_FRAAD</name>
<dbReference type="AlphaFoldDB" id="H8L3G0"/>
<comment type="function">
    <text evidence="8">Involved in the transmission of sensory signals from the chemoreceptors to the flagellar motors. CheA is autophosphorylated; it can transfer its phosphate group to either CheB or CheY.</text>
</comment>
<evidence type="ECO:0000256" key="1">
    <source>
        <dbReference type="ARBA" id="ARBA00000085"/>
    </source>
</evidence>
<dbReference type="GO" id="GO:0005737">
    <property type="term" value="C:cytoplasm"/>
    <property type="evidence" value="ECO:0007669"/>
    <property type="project" value="InterPro"/>
</dbReference>
<feature type="region of interest" description="Disordered" evidence="10">
    <location>
        <begin position="128"/>
        <end position="174"/>
    </location>
</feature>
<evidence type="ECO:0000256" key="3">
    <source>
        <dbReference type="ARBA" id="ARBA00021495"/>
    </source>
</evidence>
<dbReference type="EC" id="2.7.13.3" evidence="2"/>
<dbReference type="InterPro" id="IPR051315">
    <property type="entry name" value="Bact_Chemotaxis_CheA"/>
</dbReference>
<dbReference type="InterPro" id="IPR036890">
    <property type="entry name" value="HATPase_C_sf"/>
</dbReference>
<dbReference type="InterPro" id="IPR036061">
    <property type="entry name" value="CheW-like_dom_sf"/>
</dbReference>
<keyword evidence="4 9" id="KW-0597">Phosphoprotein</keyword>
<dbReference type="InterPro" id="IPR005467">
    <property type="entry name" value="His_kinase_dom"/>
</dbReference>
<dbReference type="InterPro" id="IPR003594">
    <property type="entry name" value="HATPase_dom"/>
</dbReference>
<organism evidence="14 15">
    <name type="scientific">Frateuria aurantia (strain ATCC 33424 / DSM 6220 / KCTC 2777 / LMG 1558 / NBRC 3245 / NCIMB 13370)</name>
    <name type="common">Acetobacter aurantius</name>
    <dbReference type="NCBI Taxonomy" id="767434"/>
    <lineage>
        <taxon>Bacteria</taxon>
        <taxon>Pseudomonadati</taxon>
        <taxon>Pseudomonadota</taxon>
        <taxon>Gammaproteobacteria</taxon>
        <taxon>Lysobacterales</taxon>
        <taxon>Rhodanobacteraceae</taxon>
        <taxon>Frateuria</taxon>
    </lineage>
</organism>
<dbReference type="InterPro" id="IPR008207">
    <property type="entry name" value="Sig_transdc_His_kin_Hpt_dom"/>
</dbReference>
<dbReference type="InterPro" id="IPR036641">
    <property type="entry name" value="HPT_dom_sf"/>
</dbReference>
<comment type="catalytic activity">
    <reaction evidence="1">
        <text>ATP + protein L-histidine = ADP + protein N-phospho-L-histidine.</text>
        <dbReference type="EC" id="2.7.13.3"/>
    </reaction>
</comment>
<dbReference type="SUPFAM" id="SSF55874">
    <property type="entry name" value="ATPase domain of HSP90 chaperone/DNA topoisomerase II/histidine kinase"/>
    <property type="match status" value="1"/>
</dbReference>
<feature type="modified residue" description="Phosphohistidine" evidence="9">
    <location>
        <position position="49"/>
    </location>
</feature>
<proteinExistence type="predicted"/>
<keyword evidence="6 14" id="KW-0418">Kinase</keyword>
<evidence type="ECO:0000259" key="12">
    <source>
        <dbReference type="PROSITE" id="PS50851"/>
    </source>
</evidence>
<dbReference type="GO" id="GO:0000155">
    <property type="term" value="F:phosphorelay sensor kinase activity"/>
    <property type="evidence" value="ECO:0007669"/>
    <property type="project" value="InterPro"/>
</dbReference>